<feature type="region of interest" description="Disordered" evidence="9">
    <location>
        <begin position="268"/>
        <end position="296"/>
    </location>
</feature>
<dbReference type="PANTHER" id="PTHR16196">
    <property type="entry name" value="CELL CYCLE CONTROL PROTEIN CWF25"/>
    <property type="match status" value="1"/>
</dbReference>
<evidence type="ECO:0000256" key="3">
    <source>
        <dbReference type="ARBA" id="ARBA00022664"/>
    </source>
</evidence>
<evidence type="ECO:0000256" key="8">
    <source>
        <dbReference type="SAM" id="Coils"/>
    </source>
</evidence>
<dbReference type="STRING" id="456900.A0A151IEH1"/>
<feature type="compositionally biased region" description="Basic and acidic residues" evidence="9">
    <location>
        <begin position="416"/>
        <end position="464"/>
    </location>
</feature>
<organism evidence="11 12">
    <name type="scientific">Cyphomyrmex costatus</name>
    <dbReference type="NCBI Taxonomy" id="456900"/>
    <lineage>
        <taxon>Eukaryota</taxon>
        <taxon>Metazoa</taxon>
        <taxon>Ecdysozoa</taxon>
        <taxon>Arthropoda</taxon>
        <taxon>Hexapoda</taxon>
        <taxon>Insecta</taxon>
        <taxon>Pterygota</taxon>
        <taxon>Neoptera</taxon>
        <taxon>Endopterygota</taxon>
        <taxon>Hymenoptera</taxon>
        <taxon>Apocrita</taxon>
        <taxon>Aculeata</taxon>
        <taxon>Formicoidea</taxon>
        <taxon>Formicidae</taxon>
        <taxon>Myrmicinae</taxon>
        <taxon>Cyphomyrmex</taxon>
    </lineage>
</organism>
<feature type="compositionally biased region" description="Low complexity" evidence="9">
    <location>
        <begin position="372"/>
        <end position="382"/>
    </location>
</feature>
<gene>
    <name evidence="11" type="ORF">ALC62_10028</name>
</gene>
<keyword evidence="3" id="KW-0507">mRNA processing</keyword>
<sequence length="589" mass="69985">ISLATTTGTMTATVAIVAASTKTTTTMLMTTTTVTMSTMNGARTGLGRRIYERKQRWDATPAFTGKDELKYEKYHDWSLISKRSIKISIKKTKSPVIRKIRKKNLRKSWHPCTMKNIEKVRKAEQQNDQENKRIAELKKEIEMEKDLEDIKKYAIEQGVIEKKDDTKLDWMYKGPNQAVNREEYLLGRPVDKAFEQMQQAEKDSEMNRMPKNHVEYECIPPSLRFFSGSEQVDLARKIQEDPLYAIKKKEMETRNQLLKNPVKLKQLKELLDQQSSKDKSEKKKKKKLKERDSSEDEAKLDILLATKYKQLKDDISEKDLLKSMKKMKHKRVKKSKKHRDSDSEETDSNDDIYVKEKRHKRRKQKKNRSDSDNSTDSDNSKNITKCETENKEYNRKYLRNDTKLDDIKKQDRKRKLSEDRNSKYERSQKYREDKNEKRQYDSKQRDYSRNKYNDRRRYSVEKETTTFNSGRTSAIKSTSNTDHIKFKDRKEDKYRLKARSSLTEEEKEQRRKEMMANAVWRDKEREKNVKMYREQEKKEEQNITLNNKDFIRKQLVVATEVGTVASRIKANINNIQRSGRAMDTNFAKR</sequence>
<protein>
    <submittedName>
        <fullName evidence="11">Pre-mRNA-splicing factor CWC25 like protein</fullName>
    </submittedName>
</protein>
<dbReference type="EMBL" id="KQ977870">
    <property type="protein sequence ID" value="KYM99206.1"/>
    <property type="molecule type" value="Genomic_DNA"/>
</dbReference>
<evidence type="ECO:0000256" key="9">
    <source>
        <dbReference type="SAM" id="MobiDB-lite"/>
    </source>
</evidence>
<keyword evidence="7" id="KW-0539">Nucleus</keyword>
<keyword evidence="6" id="KW-0508">mRNA splicing</keyword>
<evidence type="ECO:0000256" key="6">
    <source>
        <dbReference type="ARBA" id="ARBA00023187"/>
    </source>
</evidence>
<feature type="domain" description="CBF1-interacting co-repressor CIR N-terminal" evidence="10">
    <location>
        <begin position="108"/>
        <end position="144"/>
    </location>
</feature>
<dbReference type="InterPro" id="IPR022209">
    <property type="entry name" value="CWC25"/>
</dbReference>
<feature type="compositionally biased region" description="Polar residues" evidence="9">
    <location>
        <begin position="465"/>
        <end position="480"/>
    </location>
</feature>
<dbReference type="GO" id="GO:0000398">
    <property type="term" value="P:mRNA splicing, via spliceosome"/>
    <property type="evidence" value="ECO:0007669"/>
    <property type="project" value="TreeGrafter"/>
</dbReference>
<feature type="compositionally biased region" description="Basic and acidic residues" evidence="9">
    <location>
        <begin position="384"/>
        <end position="409"/>
    </location>
</feature>
<dbReference type="InterPro" id="IPR019339">
    <property type="entry name" value="CIR_N_dom"/>
</dbReference>
<feature type="compositionally biased region" description="Basic residues" evidence="9">
    <location>
        <begin position="325"/>
        <end position="338"/>
    </location>
</feature>
<dbReference type="PANTHER" id="PTHR16196:SF0">
    <property type="entry name" value="PRE-MRNA-SPLICING FACTOR CWC25 HOMOLOG"/>
    <property type="match status" value="1"/>
</dbReference>
<dbReference type="SMART" id="SM01083">
    <property type="entry name" value="Cir_N"/>
    <property type="match status" value="1"/>
</dbReference>
<evidence type="ECO:0000256" key="5">
    <source>
        <dbReference type="ARBA" id="ARBA00023054"/>
    </source>
</evidence>
<comment type="similarity">
    <text evidence="2">Belongs to the CWC25 family.</text>
</comment>
<dbReference type="Proteomes" id="UP000078542">
    <property type="component" value="Unassembled WGS sequence"/>
</dbReference>
<comment type="subcellular location">
    <subcellularLocation>
        <location evidence="1">Nucleus</location>
    </subcellularLocation>
</comment>
<dbReference type="GO" id="GO:0005684">
    <property type="term" value="C:U2-type spliceosomal complex"/>
    <property type="evidence" value="ECO:0007669"/>
    <property type="project" value="TreeGrafter"/>
</dbReference>
<evidence type="ECO:0000256" key="1">
    <source>
        <dbReference type="ARBA" id="ARBA00004123"/>
    </source>
</evidence>
<proteinExistence type="inferred from homology"/>
<feature type="non-terminal residue" evidence="11">
    <location>
        <position position="1"/>
    </location>
</feature>
<keyword evidence="4" id="KW-0747">Spliceosome</keyword>
<feature type="compositionally biased region" description="Basic and acidic residues" evidence="9">
    <location>
        <begin position="268"/>
        <end position="281"/>
    </location>
</feature>
<evidence type="ECO:0000313" key="12">
    <source>
        <dbReference type="Proteomes" id="UP000078542"/>
    </source>
</evidence>
<keyword evidence="5 8" id="KW-0175">Coiled coil</keyword>
<reference evidence="11 12" key="1">
    <citation type="submission" date="2016-03" db="EMBL/GenBank/DDBJ databases">
        <title>Cyphomyrmex costatus WGS genome.</title>
        <authorList>
            <person name="Nygaard S."/>
            <person name="Hu H."/>
            <person name="Boomsma J."/>
            <person name="Zhang G."/>
        </authorList>
    </citation>
    <scope>NUCLEOTIDE SEQUENCE [LARGE SCALE GENOMIC DNA]</scope>
    <source>
        <strain evidence="11">MS0001</strain>
        <tissue evidence="11">Whole body</tissue>
    </source>
</reference>
<name>A0A151IEH1_9HYME</name>
<feature type="region of interest" description="Disordered" evidence="9">
    <location>
        <begin position="325"/>
        <end position="480"/>
    </location>
</feature>
<evidence type="ECO:0000256" key="2">
    <source>
        <dbReference type="ARBA" id="ARBA00006695"/>
    </source>
</evidence>
<accession>A0A151IEH1</accession>
<feature type="coiled-coil region" evidence="8">
    <location>
        <begin position="120"/>
        <end position="147"/>
    </location>
</feature>
<dbReference type="AlphaFoldDB" id="A0A151IEH1"/>
<dbReference type="Pfam" id="PF12542">
    <property type="entry name" value="CWC25"/>
    <property type="match status" value="1"/>
</dbReference>
<evidence type="ECO:0000256" key="4">
    <source>
        <dbReference type="ARBA" id="ARBA00022728"/>
    </source>
</evidence>
<dbReference type="Pfam" id="PF10197">
    <property type="entry name" value="Cir_N"/>
    <property type="match status" value="1"/>
</dbReference>
<evidence type="ECO:0000259" key="10">
    <source>
        <dbReference type="SMART" id="SM01083"/>
    </source>
</evidence>
<keyword evidence="12" id="KW-1185">Reference proteome</keyword>
<dbReference type="InterPro" id="IPR051376">
    <property type="entry name" value="CWC25_splicing_factor"/>
</dbReference>
<evidence type="ECO:0000313" key="11">
    <source>
        <dbReference type="EMBL" id="KYM99206.1"/>
    </source>
</evidence>
<evidence type="ECO:0000256" key="7">
    <source>
        <dbReference type="ARBA" id="ARBA00023242"/>
    </source>
</evidence>
<feature type="compositionally biased region" description="Basic residues" evidence="9">
    <location>
        <begin position="356"/>
        <end position="366"/>
    </location>
</feature>